<evidence type="ECO:0000313" key="1">
    <source>
        <dbReference type="EMBL" id="MCW9705781.1"/>
    </source>
</evidence>
<name>A0ABT3PIM3_9BACT</name>
<reference evidence="1 2" key="1">
    <citation type="submission" date="2021-03" db="EMBL/GenBank/DDBJ databases">
        <title>Aliifodinibius sp. nov., a new bacterium isolated from saline soil.</title>
        <authorList>
            <person name="Galisteo C."/>
            <person name="De La Haba R."/>
            <person name="Sanchez-Porro C."/>
            <person name="Ventosa A."/>
        </authorList>
    </citation>
    <scope>NUCLEOTIDE SEQUENCE [LARGE SCALE GENOMIC DNA]</scope>
    <source>
        <strain evidence="1 2">1BSP15-2V2</strain>
    </source>
</reference>
<proteinExistence type="predicted"/>
<dbReference type="EMBL" id="JAGGJA010000002">
    <property type="protein sequence ID" value="MCW9705781.1"/>
    <property type="molecule type" value="Genomic_DNA"/>
</dbReference>
<evidence type="ECO:0008006" key="3">
    <source>
        <dbReference type="Google" id="ProtNLM"/>
    </source>
</evidence>
<dbReference type="RefSeq" id="WP_265764449.1">
    <property type="nucleotide sequence ID" value="NZ_JAGGJA010000002.1"/>
</dbReference>
<dbReference type="Proteomes" id="UP001207918">
    <property type="component" value="Unassembled WGS sequence"/>
</dbReference>
<comment type="caution">
    <text evidence="1">The sequence shown here is derived from an EMBL/GenBank/DDBJ whole genome shotgun (WGS) entry which is preliminary data.</text>
</comment>
<accession>A0ABT3PIM3</accession>
<protein>
    <recommendedName>
        <fullName evidence="3">CHAD domain-containing protein</fullName>
    </recommendedName>
</protein>
<gene>
    <name evidence="1" type="ORF">J6I44_02890</name>
</gene>
<keyword evidence="2" id="KW-1185">Reference proteome</keyword>
<sequence>MGIFSEIEEIEEQIAKISGVGNIGKVRQLEYSLQLFERNYGMLSKLLSHFIENKEKHSDLFNRINKWKTDLLFKEIAFRLHNFVASSLSLIDHSRIIYRKAFKEKDHYGVYQEKVNSDLKEDGLVQFIQKLRQMCQHYRLPHISAEWKMKNSELSLYIKTNDLLQFDGWNKRARSFIEKSGERIDLLEVVNQYFEKIKAFHTWTKREFSEIYGEEIMAVYTHTQKINEKKSDIIIEELESALKSEEGKIHYNIKFAISGALSSQEMQVLSKYEDNTKEWILKSLDLITNHIEIPKELIQRIRTECK</sequence>
<organism evidence="1 2">
    <name type="scientific">Fodinibius salsisoli</name>
    <dbReference type="NCBI Taxonomy" id="2820877"/>
    <lineage>
        <taxon>Bacteria</taxon>
        <taxon>Pseudomonadati</taxon>
        <taxon>Balneolota</taxon>
        <taxon>Balneolia</taxon>
        <taxon>Balneolales</taxon>
        <taxon>Balneolaceae</taxon>
        <taxon>Fodinibius</taxon>
    </lineage>
</organism>
<evidence type="ECO:0000313" key="2">
    <source>
        <dbReference type="Proteomes" id="UP001207918"/>
    </source>
</evidence>